<dbReference type="InterPro" id="IPR036322">
    <property type="entry name" value="WD40_repeat_dom_sf"/>
</dbReference>
<proteinExistence type="predicted"/>
<dbReference type="SMART" id="SM00320">
    <property type="entry name" value="WD40"/>
    <property type="match status" value="3"/>
</dbReference>
<dbReference type="Proteomes" id="UP000005207">
    <property type="component" value="Unplaced"/>
</dbReference>
<sequence length="256" mass="28212">VKIIYKHKKTITAISWCPDNPDLFASASADNLLIVWNVAEKKAVARLDNTKGVPVSVSWCWNSADGVAFVSQRGPLYIWVYRGPDPGVTVHKEAHSFLSDICLFRWYPTKKGKLVFGHTDGSLSVFQPDQYGKSQKHVLRPESLEGTDEEDPVSALEWDRLSNELVPSLSVSNLHNGIRLVDSEALACITSFCFPSAAASVQCLAWVPSAPGMFITRGKARVFTWDVCSLLFARVDVCFGQPVCGTCRSPAAIFYP</sequence>
<dbReference type="Gene3D" id="2.130.10.10">
    <property type="entry name" value="YVTN repeat-like/Quinoprotein amine dehydrogenase"/>
    <property type="match status" value="2"/>
</dbReference>
<dbReference type="PROSITE" id="PS50082">
    <property type="entry name" value="WD_REPEATS_2"/>
    <property type="match status" value="1"/>
</dbReference>
<dbReference type="PROSITE" id="PS50294">
    <property type="entry name" value="WD_REPEATS_REGION"/>
    <property type="match status" value="1"/>
</dbReference>
<reference evidence="2" key="1">
    <citation type="submission" date="2025-08" db="UniProtKB">
        <authorList>
            <consortium name="Ensembl"/>
        </authorList>
    </citation>
    <scope>IDENTIFICATION</scope>
</reference>
<dbReference type="Ensembl" id="ENSONIT00000088173.1">
    <property type="protein sequence ID" value="ENSONIP00000048687.1"/>
    <property type="gene ID" value="ENSONIG00000039247.1"/>
</dbReference>
<dbReference type="PANTHER" id="PTHR44464">
    <property type="entry name" value="WD REPEAT-CONTAINING PROTEIN 17"/>
    <property type="match status" value="1"/>
</dbReference>
<keyword evidence="3" id="KW-1185">Reference proteome</keyword>
<dbReference type="InterPro" id="IPR001680">
    <property type="entry name" value="WD40_rpt"/>
</dbReference>
<organism evidence="2 3">
    <name type="scientific">Oreochromis niloticus</name>
    <name type="common">Nile tilapia</name>
    <name type="synonym">Tilapia nilotica</name>
    <dbReference type="NCBI Taxonomy" id="8128"/>
    <lineage>
        <taxon>Eukaryota</taxon>
        <taxon>Metazoa</taxon>
        <taxon>Chordata</taxon>
        <taxon>Craniata</taxon>
        <taxon>Vertebrata</taxon>
        <taxon>Euteleostomi</taxon>
        <taxon>Actinopterygii</taxon>
        <taxon>Neopterygii</taxon>
        <taxon>Teleostei</taxon>
        <taxon>Neoteleostei</taxon>
        <taxon>Acanthomorphata</taxon>
        <taxon>Ovalentaria</taxon>
        <taxon>Cichlomorphae</taxon>
        <taxon>Cichliformes</taxon>
        <taxon>Cichlidae</taxon>
        <taxon>African cichlids</taxon>
        <taxon>Pseudocrenilabrinae</taxon>
        <taxon>Oreochromini</taxon>
        <taxon>Oreochromis</taxon>
    </lineage>
</organism>
<dbReference type="SUPFAM" id="SSF50978">
    <property type="entry name" value="WD40 repeat-like"/>
    <property type="match status" value="1"/>
</dbReference>
<name>A0A669CK56_ORENI</name>
<evidence type="ECO:0000313" key="3">
    <source>
        <dbReference type="Proteomes" id="UP000005207"/>
    </source>
</evidence>
<accession>A0A669CK56</accession>
<reference evidence="2" key="2">
    <citation type="submission" date="2025-09" db="UniProtKB">
        <authorList>
            <consortium name="Ensembl"/>
        </authorList>
    </citation>
    <scope>IDENTIFICATION</scope>
</reference>
<dbReference type="InterPro" id="IPR015943">
    <property type="entry name" value="WD40/YVTN_repeat-like_dom_sf"/>
</dbReference>
<protein>
    <submittedName>
        <fullName evidence="2">Uncharacterized protein</fullName>
    </submittedName>
</protein>
<dbReference type="GeneTree" id="ENSGT00940000158602"/>
<dbReference type="AlphaFoldDB" id="A0A669CK56"/>
<keyword evidence="1" id="KW-0853">WD repeat</keyword>
<evidence type="ECO:0000256" key="1">
    <source>
        <dbReference type="PROSITE-ProRule" id="PRU00221"/>
    </source>
</evidence>
<dbReference type="Pfam" id="PF00400">
    <property type="entry name" value="WD40"/>
    <property type="match status" value="1"/>
</dbReference>
<dbReference type="InParanoid" id="A0A669CK56"/>
<evidence type="ECO:0000313" key="2">
    <source>
        <dbReference type="Ensembl" id="ENSONIP00000048687.1"/>
    </source>
</evidence>
<dbReference type="PANTHER" id="PTHR44464:SF1">
    <property type="entry name" value="WD REPEAT-CONTAINING PROTEIN 17"/>
    <property type="match status" value="1"/>
</dbReference>
<feature type="repeat" description="WD" evidence="1">
    <location>
        <begin position="4"/>
        <end position="46"/>
    </location>
</feature>